<gene>
    <name evidence="3" type="ORF">AMELA_G00183780</name>
</gene>
<keyword evidence="4" id="KW-1185">Reference proteome</keyword>
<accession>A0A7J6AAI8</accession>
<keyword evidence="1" id="KW-0812">Transmembrane</keyword>
<evidence type="ECO:0000313" key="4">
    <source>
        <dbReference type="Proteomes" id="UP000593565"/>
    </source>
</evidence>
<proteinExistence type="predicted"/>
<dbReference type="InterPro" id="IPR036179">
    <property type="entry name" value="Ig-like_dom_sf"/>
</dbReference>
<dbReference type="AlphaFoldDB" id="A0A7J6AAI8"/>
<keyword evidence="1" id="KW-0472">Membrane</keyword>
<dbReference type="Proteomes" id="UP000593565">
    <property type="component" value="Unassembled WGS sequence"/>
</dbReference>
<dbReference type="EMBL" id="JAAGNN010000015">
    <property type="protein sequence ID" value="KAF4079915.1"/>
    <property type="molecule type" value="Genomic_DNA"/>
</dbReference>
<organism evidence="3 4">
    <name type="scientific">Ameiurus melas</name>
    <name type="common">Black bullhead</name>
    <name type="synonym">Silurus melas</name>
    <dbReference type="NCBI Taxonomy" id="219545"/>
    <lineage>
        <taxon>Eukaryota</taxon>
        <taxon>Metazoa</taxon>
        <taxon>Chordata</taxon>
        <taxon>Craniata</taxon>
        <taxon>Vertebrata</taxon>
        <taxon>Euteleostomi</taxon>
        <taxon>Actinopterygii</taxon>
        <taxon>Neopterygii</taxon>
        <taxon>Teleostei</taxon>
        <taxon>Ostariophysi</taxon>
        <taxon>Siluriformes</taxon>
        <taxon>Ictaluridae</taxon>
        <taxon>Ameiurus</taxon>
    </lineage>
</organism>
<feature type="transmembrane region" description="Helical" evidence="1">
    <location>
        <begin position="78"/>
        <end position="102"/>
    </location>
</feature>
<evidence type="ECO:0000256" key="1">
    <source>
        <dbReference type="SAM" id="Phobius"/>
    </source>
</evidence>
<dbReference type="SUPFAM" id="SSF48726">
    <property type="entry name" value="Immunoglobulin"/>
    <property type="match status" value="1"/>
</dbReference>
<dbReference type="Pfam" id="PF07679">
    <property type="entry name" value="I-set"/>
    <property type="match status" value="1"/>
</dbReference>
<dbReference type="Gene3D" id="2.60.40.10">
    <property type="entry name" value="Immunoglobulins"/>
    <property type="match status" value="1"/>
</dbReference>
<feature type="domain" description="Ig-like" evidence="2">
    <location>
        <begin position="1"/>
        <end position="72"/>
    </location>
</feature>
<evidence type="ECO:0000313" key="3">
    <source>
        <dbReference type="EMBL" id="KAF4079915.1"/>
    </source>
</evidence>
<sequence length="149" mass="16812">MCSCEVHGNPSPKLDWRLSGQTVKSTWEESVNNTTSRSFISIHQSVKEKSTLQCVFSNKMGTNTLLFNPNISECRQTAVLYLVPSLSVVLLLCVGVIGFLIYKLKQLSRKVDVLQRGDTYASLQLSAVQNSEYETLQTNRERRVKKNNP</sequence>
<protein>
    <recommendedName>
        <fullName evidence="2">Ig-like domain-containing protein</fullName>
    </recommendedName>
</protein>
<dbReference type="InterPro" id="IPR007110">
    <property type="entry name" value="Ig-like_dom"/>
</dbReference>
<name>A0A7J6AAI8_AMEME</name>
<keyword evidence="1" id="KW-1133">Transmembrane helix</keyword>
<comment type="caution">
    <text evidence="3">The sequence shown here is derived from an EMBL/GenBank/DDBJ whole genome shotgun (WGS) entry which is preliminary data.</text>
</comment>
<dbReference type="InterPro" id="IPR013098">
    <property type="entry name" value="Ig_I-set"/>
</dbReference>
<dbReference type="InterPro" id="IPR013783">
    <property type="entry name" value="Ig-like_fold"/>
</dbReference>
<reference evidence="3 4" key="1">
    <citation type="submission" date="2020-02" db="EMBL/GenBank/DDBJ databases">
        <title>A chromosome-scale genome assembly of the black bullhead catfish (Ameiurus melas).</title>
        <authorList>
            <person name="Wen M."/>
            <person name="Zham M."/>
            <person name="Cabau C."/>
            <person name="Klopp C."/>
            <person name="Donnadieu C."/>
            <person name="Roques C."/>
            <person name="Bouchez O."/>
            <person name="Lampietro C."/>
            <person name="Jouanno E."/>
            <person name="Herpin A."/>
            <person name="Louis A."/>
            <person name="Berthelot C."/>
            <person name="Parey E."/>
            <person name="Roest-Crollius H."/>
            <person name="Braasch I."/>
            <person name="Postlethwait J."/>
            <person name="Robinson-Rechavi M."/>
            <person name="Echchiki A."/>
            <person name="Begum T."/>
            <person name="Montfort J."/>
            <person name="Schartl M."/>
            <person name="Bobe J."/>
            <person name="Guiguen Y."/>
        </authorList>
    </citation>
    <scope>NUCLEOTIDE SEQUENCE [LARGE SCALE GENOMIC DNA]</scope>
    <source>
        <strain evidence="3">M_S1</strain>
        <tissue evidence="3">Blood</tissue>
    </source>
</reference>
<evidence type="ECO:0000259" key="2">
    <source>
        <dbReference type="PROSITE" id="PS50835"/>
    </source>
</evidence>
<dbReference type="PROSITE" id="PS50835">
    <property type="entry name" value="IG_LIKE"/>
    <property type="match status" value="1"/>
</dbReference>